<feature type="domain" description="NADH:quinone oxidoreductase/Mrp antiporter transmembrane" evidence="7">
    <location>
        <begin position="126"/>
        <end position="431"/>
    </location>
</feature>
<dbReference type="RefSeq" id="WP_160908787.1">
    <property type="nucleotide sequence ID" value="NZ_WVHS01000006.1"/>
</dbReference>
<dbReference type="NCBIfam" id="NF005141">
    <property type="entry name" value="PRK06590.1"/>
    <property type="match status" value="1"/>
</dbReference>
<dbReference type="Gene3D" id="1.20.5.2700">
    <property type="match status" value="2"/>
</dbReference>
<feature type="transmembrane region" description="Helical" evidence="6">
    <location>
        <begin position="259"/>
        <end position="278"/>
    </location>
</feature>
<dbReference type="GO" id="GO:0003954">
    <property type="term" value="F:NADH dehydrogenase activity"/>
    <property type="evidence" value="ECO:0007669"/>
    <property type="project" value="TreeGrafter"/>
</dbReference>
<dbReference type="Proteomes" id="UP000451233">
    <property type="component" value="Unassembled WGS sequence"/>
</dbReference>
<feature type="transmembrane region" description="Helical" evidence="6">
    <location>
        <begin position="644"/>
        <end position="662"/>
    </location>
</feature>
<keyword evidence="2 5" id="KW-0812">Transmembrane</keyword>
<evidence type="ECO:0000256" key="3">
    <source>
        <dbReference type="ARBA" id="ARBA00022989"/>
    </source>
</evidence>
<feature type="transmembrane region" description="Helical" evidence="6">
    <location>
        <begin position="336"/>
        <end position="358"/>
    </location>
</feature>
<dbReference type="AlphaFoldDB" id="A0A7K1Y3T6"/>
<evidence type="ECO:0000313" key="10">
    <source>
        <dbReference type="Proteomes" id="UP000451233"/>
    </source>
</evidence>
<feature type="transmembrane region" description="Helical" evidence="6">
    <location>
        <begin position="26"/>
        <end position="46"/>
    </location>
</feature>
<feature type="transmembrane region" description="Helical" evidence="6">
    <location>
        <begin position="515"/>
        <end position="538"/>
    </location>
</feature>
<feature type="transmembrane region" description="Helical" evidence="6">
    <location>
        <begin position="312"/>
        <end position="330"/>
    </location>
</feature>
<dbReference type="Pfam" id="PF00361">
    <property type="entry name" value="Proton_antipo_M"/>
    <property type="match status" value="1"/>
</dbReference>
<dbReference type="PANTHER" id="PTHR42829:SF2">
    <property type="entry name" value="NADH-UBIQUINONE OXIDOREDUCTASE CHAIN 5"/>
    <property type="match status" value="1"/>
</dbReference>
<dbReference type="GO" id="GO:0008137">
    <property type="term" value="F:NADH dehydrogenase (ubiquinone) activity"/>
    <property type="evidence" value="ECO:0007669"/>
    <property type="project" value="InterPro"/>
</dbReference>
<proteinExistence type="predicted"/>
<reference evidence="9 10" key="1">
    <citation type="submission" date="2019-11" db="EMBL/GenBank/DDBJ databases">
        <title>Pedobacter sp. HMF7056 Genome sequencing and assembly.</title>
        <authorList>
            <person name="Kang H."/>
            <person name="Kim H."/>
            <person name="Joh K."/>
        </authorList>
    </citation>
    <scope>NUCLEOTIDE SEQUENCE [LARGE SCALE GENOMIC DNA]</scope>
    <source>
        <strain evidence="9 10">HMF7056</strain>
    </source>
</reference>
<comment type="subcellular location">
    <subcellularLocation>
        <location evidence="1">Endomembrane system</location>
        <topology evidence="1">Multi-pass membrane protein</topology>
    </subcellularLocation>
    <subcellularLocation>
        <location evidence="5">Membrane</location>
        <topology evidence="5">Multi-pass membrane protein</topology>
    </subcellularLocation>
</comment>
<dbReference type="InterPro" id="IPR001516">
    <property type="entry name" value="Proton_antipo_N"/>
</dbReference>
<evidence type="ECO:0000256" key="6">
    <source>
        <dbReference type="SAM" id="Phobius"/>
    </source>
</evidence>
<evidence type="ECO:0000313" key="9">
    <source>
        <dbReference type="EMBL" id="MXV17778.1"/>
    </source>
</evidence>
<name>A0A7K1Y3T6_9SPHI</name>
<gene>
    <name evidence="9" type="primary">nuoL</name>
    <name evidence="9" type="ORF">GS398_20930</name>
</gene>
<dbReference type="InterPro" id="IPR018393">
    <property type="entry name" value="NADHpl_OxRdtase_5_subgr"/>
</dbReference>
<evidence type="ECO:0000259" key="8">
    <source>
        <dbReference type="Pfam" id="PF00662"/>
    </source>
</evidence>
<dbReference type="GO" id="GO:0042773">
    <property type="term" value="P:ATP synthesis coupled electron transport"/>
    <property type="evidence" value="ECO:0007669"/>
    <property type="project" value="InterPro"/>
</dbReference>
<dbReference type="PRINTS" id="PR01434">
    <property type="entry name" value="NADHDHGNASE5"/>
</dbReference>
<feature type="domain" description="NADH-Ubiquinone oxidoreductase (complex I) chain 5 N-terminal" evidence="8">
    <location>
        <begin position="60"/>
        <end position="109"/>
    </location>
</feature>
<feature type="transmembrane region" description="Helical" evidence="6">
    <location>
        <begin position="475"/>
        <end position="495"/>
    </location>
</feature>
<evidence type="ECO:0000256" key="4">
    <source>
        <dbReference type="ARBA" id="ARBA00023136"/>
    </source>
</evidence>
<sequence>MLACGAAVIPLLGAIATYTFSKRNRGSGIAIAGSVLTFVLSALVFYTTWDHTAIHRQISWFTIGDLTFTAGVLLNNLSVLMLFLISGISLLVHIYSAAYMKLDPRLPVYWTCLGLFCFSMMALVVADSLLLIYLFWELVGFSSYLLIGFWNTRQAAVLANKKAFIINRIGDIGFLAGIMVLFSQYHTLDLVTLFSDHGLVASSPRIGGVWVGATGQLSQAWLTIAGAVFFFGAMAKSAQFPLHTWLPDAMEGPTPVSSLIHAATMVAAGVFLLVRVFPLFDQTVLLLIASIGTFTAFMAATIALAQHDIKKILAWSTISQLGYMIAAIGMGSPESAMFHLATHAFFKCLLFLSAGAVIHELQHHYAKSGDTTDPQDIRNMGGLRKKMPVTFIVMTIAALALAGFPGTSGFLSKDAVLVSAFGWGAAEQNVFSVIPYLLFVTSLLTAFYVARLIFKVFFGPAGQEELHEAPAPMRWPMIVLALCCLFPLFSVNPVSFESAWIMAGFYLNAVEAGAYHTYVPVLVSLGGTAAVFFAWFCYGRNRSGNIFTDKGMLYRFALNGWYFDKLYLAVFVKPVVLLSRILFGFDKKVVDGLVNAVGSLGLSLSAVSRWTDRYLVDAAVNGLGSISKTIGNFTRNFQNGRVQYYLLATVAGVLLFFMFTYFL</sequence>
<evidence type="ECO:0000256" key="5">
    <source>
        <dbReference type="RuleBase" id="RU000320"/>
    </source>
</evidence>
<keyword evidence="4 6" id="KW-0472">Membrane</keyword>
<dbReference type="Pfam" id="PF00662">
    <property type="entry name" value="Proton_antipo_N"/>
    <property type="match status" value="1"/>
</dbReference>
<evidence type="ECO:0000256" key="1">
    <source>
        <dbReference type="ARBA" id="ARBA00004127"/>
    </source>
</evidence>
<feature type="transmembrane region" description="Helical" evidence="6">
    <location>
        <begin position="220"/>
        <end position="238"/>
    </location>
</feature>
<accession>A0A7K1Y3T6</accession>
<evidence type="ECO:0000259" key="7">
    <source>
        <dbReference type="Pfam" id="PF00361"/>
    </source>
</evidence>
<protein>
    <submittedName>
        <fullName evidence="9">NADH-quinone oxidoreductase subunit L</fullName>
    </submittedName>
</protein>
<feature type="transmembrane region" description="Helical" evidence="6">
    <location>
        <begin position="80"/>
        <end position="99"/>
    </location>
</feature>
<feature type="transmembrane region" description="Helical" evidence="6">
    <location>
        <begin position="106"/>
        <end position="126"/>
    </location>
</feature>
<feature type="transmembrane region" description="Helical" evidence="6">
    <location>
        <begin position="389"/>
        <end position="411"/>
    </location>
</feature>
<dbReference type="NCBIfam" id="TIGR01974">
    <property type="entry name" value="NDH_I_L"/>
    <property type="match status" value="1"/>
</dbReference>
<dbReference type="GO" id="GO:0015990">
    <property type="term" value="P:electron transport coupled proton transport"/>
    <property type="evidence" value="ECO:0007669"/>
    <property type="project" value="TreeGrafter"/>
</dbReference>
<dbReference type="PANTHER" id="PTHR42829">
    <property type="entry name" value="NADH-UBIQUINONE OXIDOREDUCTASE CHAIN 5"/>
    <property type="match status" value="1"/>
</dbReference>
<organism evidence="9 10">
    <name type="scientific">Hufsiella ginkgonis</name>
    <dbReference type="NCBI Taxonomy" id="2695274"/>
    <lineage>
        <taxon>Bacteria</taxon>
        <taxon>Pseudomonadati</taxon>
        <taxon>Bacteroidota</taxon>
        <taxon>Sphingobacteriia</taxon>
        <taxon>Sphingobacteriales</taxon>
        <taxon>Sphingobacteriaceae</taxon>
        <taxon>Hufsiella</taxon>
    </lineage>
</organism>
<dbReference type="InterPro" id="IPR001750">
    <property type="entry name" value="ND/Mrp_TM"/>
</dbReference>
<keyword evidence="3 6" id="KW-1133">Transmembrane helix</keyword>
<dbReference type="EMBL" id="WVHS01000006">
    <property type="protein sequence ID" value="MXV17778.1"/>
    <property type="molecule type" value="Genomic_DNA"/>
</dbReference>
<keyword evidence="10" id="KW-1185">Reference proteome</keyword>
<feature type="transmembrane region" description="Helical" evidence="6">
    <location>
        <begin position="431"/>
        <end position="454"/>
    </location>
</feature>
<feature type="transmembrane region" description="Helical" evidence="6">
    <location>
        <begin position="284"/>
        <end position="305"/>
    </location>
</feature>
<feature type="transmembrane region" description="Helical" evidence="6">
    <location>
        <begin position="164"/>
        <end position="185"/>
    </location>
</feature>
<feature type="transmembrane region" description="Helical" evidence="6">
    <location>
        <begin position="132"/>
        <end position="152"/>
    </location>
</feature>
<evidence type="ECO:0000256" key="2">
    <source>
        <dbReference type="ARBA" id="ARBA00022692"/>
    </source>
</evidence>
<dbReference type="InterPro" id="IPR003945">
    <property type="entry name" value="NU5C-like"/>
</dbReference>
<comment type="caution">
    <text evidence="9">The sequence shown here is derived from an EMBL/GenBank/DDBJ whole genome shotgun (WGS) entry which is preliminary data.</text>
</comment>
<dbReference type="GO" id="GO:0016020">
    <property type="term" value="C:membrane"/>
    <property type="evidence" value="ECO:0007669"/>
    <property type="project" value="UniProtKB-SubCell"/>
</dbReference>
<dbReference type="PRINTS" id="PR01435">
    <property type="entry name" value="NPOXDRDTASE5"/>
</dbReference>
<dbReference type="GO" id="GO:0012505">
    <property type="term" value="C:endomembrane system"/>
    <property type="evidence" value="ECO:0007669"/>
    <property type="project" value="UniProtKB-SubCell"/>
</dbReference>